<reference evidence="13" key="1">
    <citation type="submission" date="2017-09" db="EMBL/GenBank/DDBJ databases">
        <title>Depth-based differentiation of microbial function through sediment-hosted aquifers and enrichment of novel symbionts in the deep terrestrial subsurface.</title>
        <authorList>
            <person name="Probst A.J."/>
            <person name="Ladd B."/>
            <person name="Jarett J.K."/>
            <person name="Geller-Mcgrath D.E."/>
            <person name="Sieber C.M.K."/>
            <person name="Emerson J.B."/>
            <person name="Anantharaman K."/>
            <person name="Thomas B.C."/>
            <person name="Malmstrom R."/>
            <person name="Stieglmeier M."/>
            <person name="Klingl A."/>
            <person name="Woyke T."/>
            <person name="Ryan C.M."/>
            <person name="Banfield J.F."/>
        </authorList>
    </citation>
    <scope>NUCLEOTIDE SEQUENCE [LARGE SCALE GENOMIC DNA]</scope>
</reference>
<dbReference type="Pfam" id="PF00163">
    <property type="entry name" value="Ribosomal_S4"/>
    <property type="match status" value="1"/>
</dbReference>
<dbReference type="NCBIfam" id="NF003717">
    <property type="entry name" value="PRK05327.1"/>
    <property type="match status" value="1"/>
</dbReference>
<comment type="function">
    <text evidence="7">One of the primary rRNA binding proteins, it binds directly to 16S rRNA where it nucleates assembly of the body of the 30S subunit.</text>
</comment>
<dbReference type="PROSITE" id="PS50889">
    <property type="entry name" value="S4"/>
    <property type="match status" value="1"/>
</dbReference>
<dbReference type="PANTHER" id="PTHR11831">
    <property type="entry name" value="30S 40S RIBOSOMAL PROTEIN"/>
    <property type="match status" value="1"/>
</dbReference>
<dbReference type="EMBL" id="PFEU01000018">
    <property type="protein sequence ID" value="PJE76490.1"/>
    <property type="molecule type" value="Genomic_DNA"/>
</dbReference>
<evidence type="ECO:0000256" key="6">
    <source>
        <dbReference type="ARBA" id="ARBA00035254"/>
    </source>
</evidence>
<evidence type="ECO:0000256" key="8">
    <source>
        <dbReference type="RuleBase" id="RU003699"/>
    </source>
</evidence>
<evidence type="ECO:0000313" key="12">
    <source>
        <dbReference type="EMBL" id="PJE76490.1"/>
    </source>
</evidence>
<dbReference type="PANTHER" id="PTHR11831:SF4">
    <property type="entry name" value="SMALL RIBOSOMAL SUBUNIT PROTEIN US4M"/>
    <property type="match status" value="1"/>
</dbReference>
<comment type="caution">
    <text evidence="12">The sequence shown here is derived from an EMBL/GenBank/DDBJ whole genome shotgun (WGS) entry which is preliminary data.</text>
</comment>
<proteinExistence type="inferred from homology"/>
<dbReference type="SMART" id="SM01390">
    <property type="entry name" value="Ribosomal_S4"/>
    <property type="match status" value="1"/>
</dbReference>
<dbReference type="InterPro" id="IPR002942">
    <property type="entry name" value="S4_RNA-bd"/>
</dbReference>
<feature type="domain" description="RNA-binding S4" evidence="10">
    <location>
        <begin position="94"/>
        <end position="157"/>
    </location>
</feature>
<dbReference type="HAMAP" id="MF_01306_B">
    <property type="entry name" value="Ribosomal_uS4_B"/>
    <property type="match status" value="1"/>
</dbReference>
<sequence>MATKRTPIVKLSRRLGITLGKEKYVKRRPYPPGVHGPKQARRRPRLSSFGEQLKEKQKAKAIYGVMEKQFAGYFEKATRREGNTAENLVQLLETRLDNVIYRLGWARTRRQSRQMVSHGFIQVNGARVDIPSFIVSVGDVITVKASKVEKGIIKVIPEAMNLGTLPSWISRDEKTMTGKITAIPEGEDLKQGFDPTFIVEFYSR</sequence>
<dbReference type="InterPro" id="IPR018079">
    <property type="entry name" value="Ribosomal_uS4_CS"/>
</dbReference>
<feature type="region of interest" description="Disordered" evidence="9">
    <location>
        <begin position="26"/>
        <end position="47"/>
    </location>
</feature>
<dbReference type="InterPro" id="IPR005709">
    <property type="entry name" value="Ribosomal_uS4_bac-type"/>
</dbReference>
<gene>
    <name evidence="7" type="primary">rpsD</name>
    <name evidence="12" type="ORF">COV05_03930</name>
</gene>
<evidence type="ECO:0000256" key="9">
    <source>
        <dbReference type="SAM" id="MobiDB-lite"/>
    </source>
</evidence>
<dbReference type="GO" id="GO:0003735">
    <property type="term" value="F:structural constituent of ribosome"/>
    <property type="evidence" value="ECO:0007669"/>
    <property type="project" value="InterPro"/>
</dbReference>
<dbReference type="CDD" id="cd00165">
    <property type="entry name" value="S4"/>
    <property type="match status" value="1"/>
</dbReference>
<dbReference type="Proteomes" id="UP000231436">
    <property type="component" value="Unassembled WGS sequence"/>
</dbReference>
<dbReference type="NCBIfam" id="TIGR01017">
    <property type="entry name" value="rpsD_bact"/>
    <property type="match status" value="1"/>
</dbReference>
<protein>
    <recommendedName>
        <fullName evidence="6 7">Small ribosomal subunit protein uS4</fullName>
    </recommendedName>
</protein>
<dbReference type="AlphaFoldDB" id="A0A2M8LGA4"/>
<keyword evidence="5 7" id="KW-0687">Ribonucleoprotein</keyword>
<dbReference type="Pfam" id="PF01479">
    <property type="entry name" value="S4"/>
    <property type="match status" value="1"/>
</dbReference>
<name>A0A2M8LGA4_9BACT</name>
<dbReference type="GO" id="GO:0015935">
    <property type="term" value="C:small ribosomal subunit"/>
    <property type="evidence" value="ECO:0007669"/>
    <property type="project" value="InterPro"/>
</dbReference>
<dbReference type="SMART" id="SM00363">
    <property type="entry name" value="S4"/>
    <property type="match status" value="1"/>
</dbReference>
<comment type="function">
    <text evidence="7">With S5 and S12 plays an important role in translational accuracy.</text>
</comment>
<evidence type="ECO:0000256" key="5">
    <source>
        <dbReference type="ARBA" id="ARBA00023274"/>
    </source>
</evidence>
<dbReference type="InterPro" id="IPR036986">
    <property type="entry name" value="S4_RNA-bd_sf"/>
</dbReference>
<evidence type="ECO:0000313" key="13">
    <source>
        <dbReference type="Proteomes" id="UP000231436"/>
    </source>
</evidence>
<comment type="subunit">
    <text evidence="7">Part of the 30S ribosomal subunit. Contacts protein S5. The interaction surface between S4 and S5 is involved in control of translational fidelity.</text>
</comment>
<dbReference type="GO" id="GO:0006412">
    <property type="term" value="P:translation"/>
    <property type="evidence" value="ECO:0007669"/>
    <property type="project" value="UniProtKB-UniRule"/>
</dbReference>
<evidence type="ECO:0000256" key="4">
    <source>
        <dbReference type="ARBA" id="ARBA00022980"/>
    </source>
</evidence>
<dbReference type="GO" id="GO:0019843">
    <property type="term" value="F:rRNA binding"/>
    <property type="evidence" value="ECO:0007669"/>
    <property type="project" value="UniProtKB-UniRule"/>
</dbReference>
<evidence type="ECO:0000256" key="3">
    <source>
        <dbReference type="ARBA" id="ARBA00022884"/>
    </source>
</evidence>
<dbReference type="InterPro" id="IPR001912">
    <property type="entry name" value="Ribosomal_uS4_N"/>
</dbReference>
<evidence type="ECO:0000259" key="10">
    <source>
        <dbReference type="SMART" id="SM00363"/>
    </source>
</evidence>
<feature type="domain" description="Small ribosomal subunit protein uS4 N-terminal" evidence="11">
    <location>
        <begin position="3"/>
        <end position="93"/>
    </location>
</feature>
<keyword evidence="3 7" id="KW-0694">RNA-binding</keyword>
<dbReference type="Gene3D" id="1.10.1050.10">
    <property type="entry name" value="Ribosomal Protein S4 Delta 41, Chain A, domain 1"/>
    <property type="match status" value="1"/>
</dbReference>
<organism evidence="12 13">
    <name type="scientific">Candidatus Uhrbacteria bacterium CG10_big_fil_rev_8_21_14_0_10_48_16</name>
    <dbReference type="NCBI Taxonomy" id="1975038"/>
    <lineage>
        <taxon>Bacteria</taxon>
        <taxon>Candidatus Uhriibacteriota</taxon>
    </lineage>
</organism>
<comment type="similarity">
    <text evidence="1 7 8">Belongs to the universal ribosomal protein uS4 family.</text>
</comment>
<dbReference type="FunFam" id="3.10.290.10:FF:000001">
    <property type="entry name" value="30S ribosomal protein S4"/>
    <property type="match status" value="1"/>
</dbReference>
<dbReference type="SUPFAM" id="SSF55174">
    <property type="entry name" value="Alpha-L RNA-binding motif"/>
    <property type="match status" value="1"/>
</dbReference>
<evidence type="ECO:0000259" key="11">
    <source>
        <dbReference type="SMART" id="SM01390"/>
    </source>
</evidence>
<dbReference type="InterPro" id="IPR022801">
    <property type="entry name" value="Ribosomal_uS4"/>
</dbReference>
<keyword evidence="4 7" id="KW-0689">Ribosomal protein</keyword>
<accession>A0A2M8LGA4</accession>
<evidence type="ECO:0000256" key="1">
    <source>
        <dbReference type="ARBA" id="ARBA00007465"/>
    </source>
</evidence>
<evidence type="ECO:0000256" key="2">
    <source>
        <dbReference type="ARBA" id="ARBA00022730"/>
    </source>
</evidence>
<dbReference type="PROSITE" id="PS00632">
    <property type="entry name" value="RIBOSOMAL_S4"/>
    <property type="match status" value="1"/>
</dbReference>
<dbReference type="Gene3D" id="3.10.290.10">
    <property type="entry name" value="RNA-binding S4 domain"/>
    <property type="match status" value="1"/>
</dbReference>
<dbReference type="GO" id="GO:0042274">
    <property type="term" value="P:ribosomal small subunit biogenesis"/>
    <property type="evidence" value="ECO:0007669"/>
    <property type="project" value="TreeGrafter"/>
</dbReference>
<evidence type="ECO:0000256" key="7">
    <source>
        <dbReference type="HAMAP-Rule" id="MF_01306"/>
    </source>
</evidence>
<keyword evidence="2 7" id="KW-0699">rRNA-binding</keyword>